<dbReference type="InterPro" id="IPR036322">
    <property type="entry name" value="WD40_repeat_dom_sf"/>
</dbReference>
<organism evidence="5 6">
    <name type="scientific">Discina gigas</name>
    <dbReference type="NCBI Taxonomy" id="1032678"/>
    <lineage>
        <taxon>Eukaryota</taxon>
        <taxon>Fungi</taxon>
        <taxon>Dikarya</taxon>
        <taxon>Ascomycota</taxon>
        <taxon>Pezizomycotina</taxon>
        <taxon>Pezizomycetes</taxon>
        <taxon>Pezizales</taxon>
        <taxon>Discinaceae</taxon>
        <taxon>Discina</taxon>
    </lineage>
</organism>
<evidence type="ECO:0000256" key="1">
    <source>
        <dbReference type="ARBA" id="ARBA00022574"/>
    </source>
</evidence>
<evidence type="ECO:0000313" key="6">
    <source>
        <dbReference type="Proteomes" id="UP001447188"/>
    </source>
</evidence>
<feature type="repeat" description="WD" evidence="3">
    <location>
        <begin position="119"/>
        <end position="163"/>
    </location>
</feature>
<keyword evidence="2" id="KW-0677">Repeat</keyword>
<protein>
    <submittedName>
        <fullName evidence="5">RNA export factor gle2</fullName>
    </submittedName>
</protein>
<dbReference type="Gene3D" id="2.130.10.10">
    <property type="entry name" value="YVTN repeat-like/Quinoprotein amine dehydrogenase"/>
    <property type="match status" value="1"/>
</dbReference>
<dbReference type="SUPFAM" id="SSF50978">
    <property type="entry name" value="WD40 repeat-like"/>
    <property type="match status" value="1"/>
</dbReference>
<dbReference type="PROSITE" id="PS50294">
    <property type="entry name" value="WD_REPEATS_REGION"/>
    <property type="match status" value="2"/>
</dbReference>
<dbReference type="Proteomes" id="UP001447188">
    <property type="component" value="Unassembled WGS sequence"/>
</dbReference>
<dbReference type="InterPro" id="IPR001680">
    <property type="entry name" value="WD40_rpt"/>
</dbReference>
<evidence type="ECO:0000256" key="4">
    <source>
        <dbReference type="SAM" id="MobiDB-lite"/>
    </source>
</evidence>
<feature type="region of interest" description="Disordered" evidence="4">
    <location>
        <begin position="1"/>
        <end position="44"/>
    </location>
</feature>
<reference evidence="5 6" key="1">
    <citation type="submission" date="2024-02" db="EMBL/GenBank/DDBJ databases">
        <title>Discinaceae phylogenomics.</title>
        <authorList>
            <person name="Dirks A.C."/>
            <person name="James T.Y."/>
        </authorList>
    </citation>
    <scope>NUCLEOTIDE SEQUENCE [LARGE SCALE GENOMIC DNA]</scope>
    <source>
        <strain evidence="5 6">ACD0624</strain>
    </source>
</reference>
<evidence type="ECO:0000313" key="5">
    <source>
        <dbReference type="EMBL" id="KAL0639630.1"/>
    </source>
</evidence>
<name>A0ABR3GUP3_9PEZI</name>
<keyword evidence="1 3" id="KW-0853">WD repeat</keyword>
<keyword evidence="6" id="KW-1185">Reference proteome</keyword>
<dbReference type="PRINTS" id="PR00320">
    <property type="entry name" value="GPROTEINBRPT"/>
</dbReference>
<dbReference type="InterPro" id="IPR015943">
    <property type="entry name" value="WD40/YVTN_repeat-like_dom_sf"/>
</dbReference>
<sequence>MAFFGGNAGAQAGPSAAAANANNQGDLSKDIELTAPPEDSVSDISFSSQSEHLAVASWDKKVRIYEISATGSSVGKAVYEHEGPVLSVVWSKDGSKVLSGGADKAARMFDLQSGTSTQVAVHDQPIRAVRFIQPPNAAEMLVTGSWDKTLKYWDLRQQAPAAVLQLQERVYTLDVAQSLMVVGLAEKQIEIVNLANPTAVFKTIPSPLKWQTRVVSCFPDASGFAVGSIEGRCAIQYVDDKQSSANFSFKCHRETPAGSPNVNVFSVNAISFHPTYGTFSTAGSDGTFHFWDKDAKHRLKGYPSVHGTIPATAFNRNGSIFAYAVSYDWSKGHQSNSPGYPIKVMLHPIKDDEAKPKPAVKKR</sequence>
<gene>
    <name evidence="5" type="primary">GLE2_1</name>
    <name evidence="5" type="ORF">Q9L58_001195</name>
</gene>
<dbReference type="SMART" id="SM00320">
    <property type="entry name" value="WD40"/>
    <property type="match status" value="4"/>
</dbReference>
<dbReference type="InterPro" id="IPR020472">
    <property type="entry name" value="WD40_PAC1"/>
</dbReference>
<dbReference type="Pfam" id="PF00400">
    <property type="entry name" value="WD40"/>
    <property type="match status" value="4"/>
</dbReference>
<feature type="compositionally biased region" description="Low complexity" evidence="4">
    <location>
        <begin position="1"/>
        <end position="25"/>
    </location>
</feature>
<feature type="repeat" description="WD" evidence="3">
    <location>
        <begin position="267"/>
        <end position="292"/>
    </location>
</feature>
<proteinExistence type="predicted"/>
<dbReference type="PROSITE" id="PS50082">
    <property type="entry name" value="WD_REPEATS_2"/>
    <property type="match status" value="3"/>
</dbReference>
<comment type="caution">
    <text evidence="5">The sequence shown here is derived from an EMBL/GenBank/DDBJ whole genome shotgun (WGS) entry which is preliminary data.</text>
</comment>
<dbReference type="EMBL" id="JBBBZM010000009">
    <property type="protein sequence ID" value="KAL0639630.1"/>
    <property type="molecule type" value="Genomic_DNA"/>
</dbReference>
<evidence type="ECO:0000256" key="2">
    <source>
        <dbReference type="ARBA" id="ARBA00022737"/>
    </source>
</evidence>
<feature type="repeat" description="WD" evidence="3">
    <location>
        <begin position="78"/>
        <end position="119"/>
    </location>
</feature>
<dbReference type="PANTHER" id="PTHR10971">
    <property type="entry name" value="MRNA EXPORT FACTOR AND BUB3"/>
    <property type="match status" value="1"/>
</dbReference>
<evidence type="ECO:0000256" key="3">
    <source>
        <dbReference type="PROSITE-ProRule" id="PRU00221"/>
    </source>
</evidence>
<accession>A0ABR3GUP3</accession>